<feature type="transmembrane region" description="Helical" evidence="7">
    <location>
        <begin position="293"/>
        <end position="311"/>
    </location>
</feature>
<feature type="transmembrane region" description="Helical" evidence="7">
    <location>
        <begin position="378"/>
        <end position="402"/>
    </location>
</feature>
<dbReference type="InterPro" id="IPR038377">
    <property type="entry name" value="Na/Glc_symporter_sf"/>
</dbReference>
<feature type="transmembrane region" description="Helical" evidence="7">
    <location>
        <begin position="79"/>
        <end position="101"/>
    </location>
</feature>
<feature type="transmembrane region" description="Helical" evidence="7">
    <location>
        <begin position="511"/>
        <end position="535"/>
    </location>
</feature>
<reference evidence="8 9" key="1">
    <citation type="submission" date="2021-04" db="EMBL/GenBank/DDBJ databases">
        <title>Metabacillus sp. strain KIGAM252 whole genome sequence.</title>
        <authorList>
            <person name="Seo M.-J."/>
            <person name="Cho E.-S."/>
            <person name="Hwang C.Y."/>
            <person name="Yoon D.J."/>
        </authorList>
    </citation>
    <scope>NUCLEOTIDE SEQUENCE [LARGE SCALE GENOMIC DNA]</scope>
    <source>
        <strain evidence="8 9">KIGAM252</strain>
    </source>
</reference>
<evidence type="ECO:0000256" key="7">
    <source>
        <dbReference type="SAM" id="Phobius"/>
    </source>
</evidence>
<evidence type="ECO:0000313" key="9">
    <source>
        <dbReference type="Proteomes" id="UP000682403"/>
    </source>
</evidence>
<feature type="transmembrane region" description="Helical" evidence="7">
    <location>
        <begin position="165"/>
        <end position="183"/>
    </location>
</feature>
<feature type="transmembrane region" description="Helical" evidence="7">
    <location>
        <begin position="414"/>
        <end position="431"/>
    </location>
</feature>
<feature type="transmembrane region" description="Helical" evidence="7">
    <location>
        <begin position="331"/>
        <end position="357"/>
    </location>
</feature>
<evidence type="ECO:0000313" key="8">
    <source>
        <dbReference type="EMBL" id="MBS2967739.1"/>
    </source>
</evidence>
<proteinExistence type="inferred from homology"/>
<keyword evidence="9" id="KW-1185">Reference proteome</keyword>
<protein>
    <submittedName>
        <fullName evidence="8">Solute:sodium symporter family transporter</fullName>
    </submittedName>
</protein>
<feature type="transmembrane region" description="Helical" evidence="7">
    <location>
        <begin position="195"/>
        <end position="215"/>
    </location>
</feature>
<feature type="transmembrane region" description="Helical" evidence="7">
    <location>
        <begin position="6"/>
        <end position="25"/>
    </location>
</feature>
<dbReference type="Gene3D" id="1.20.1730.10">
    <property type="entry name" value="Sodium/glucose cotransporter"/>
    <property type="match status" value="1"/>
</dbReference>
<dbReference type="PANTHER" id="PTHR11819">
    <property type="entry name" value="SOLUTE CARRIER FAMILY 5"/>
    <property type="match status" value="1"/>
</dbReference>
<gene>
    <name evidence="8" type="ORF">J9317_02985</name>
</gene>
<keyword evidence="3 7" id="KW-0812">Transmembrane</keyword>
<evidence type="ECO:0000256" key="1">
    <source>
        <dbReference type="ARBA" id="ARBA00004141"/>
    </source>
</evidence>
<dbReference type="InterPro" id="IPR001734">
    <property type="entry name" value="Na/solute_symporter"/>
</dbReference>
<feature type="transmembrane region" description="Helical" evidence="7">
    <location>
        <begin position="122"/>
        <end position="145"/>
    </location>
</feature>
<evidence type="ECO:0000256" key="6">
    <source>
        <dbReference type="RuleBase" id="RU362091"/>
    </source>
</evidence>
<feature type="transmembrane region" description="Helical" evidence="7">
    <location>
        <begin position="245"/>
        <end position="263"/>
    </location>
</feature>
<dbReference type="Pfam" id="PF00474">
    <property type="entry name" value="SSF"/>
    <property type="match status" value="1"/>
</dbReference>
<feature type="transmembrane region" description="Helical" evidence="7">
    <location>
        <begin position="37"/>
        <end position="59"/>
    </location>
</feature>
<comment type="similarity">
    <text evidence="2 6">Belongs to the sodium:solute symporter (SSF) (TC 2.A.21) family.</text>
</comment>
<dbReference type="RefSeq" id="WP_211556409.1">
    <property type="nucleotide sequence ID" value="NZ_JAGVRK010000001.1"/>
</dbReference>
<feature type="transmembrane region" description="Helical" evidence="7">
    <location>
        <begin position="470"/>
        <end position="491"/>
    </location>
</feature>
<feature type="transmembrane region" description="Helical" evidence="7">
    <location>
        <begin position="547"/>
        <end position="567"/>
    </location>
</feature>
<keyword evidence="5 7" id="KW-0472">Membrane</keyword>
<evidence type="ECO:0000256" key="2">
    <source>
        <dbReference type="ARBA" id="ARBA00006434"/>
    </source>
</evidence>
<dbReference type="PANTHER" id="PTHR11819:SF195">
    <property type="entry name" value="SODIUM_GLUCOSE COTRANSPORTER 4"/>
    <property type="match status" value="1"/>
</dbReference>
<dbReference type="PROSITE" id="PS50283">
    <property type="entry name" value="NA_SOLUT_SYMP_3"/>
    <property type="match status" value="1"/>
</dbReference>
<dbReference type="NCBIfam" id="TIGR00813">
    <property type="entry name" value="sss"/>
    <property type="match status" value="1"/>
</dbReference>
<keyword evidence="4 7" id="KW-1133">Transmembrane helix</keyword>
<organism evidence="8 9">
    <name type="scientific">Metabacillus flavus</name>
    <dbReference type="NCBI Taxonomy" id="2823519"/>
    <lineage>
        <taxon>Bacteria</taxon>
        <taxon>Bacillati</taxon>
        <taxon>Bacillota</taxon>
        <taxon>Bacilli</taxon>
        <taxon>Bacillales</taxon>
        <taxon>Bacillaceae</taxon>
        <taxon>Metabacillus</taxon>
    </lineage>
</organism>
<accession>A0ABS5LAS4</accession>
<dbReference type="NCBIfam" id="NF007790">
    <property type="entry name" value="PRK10484.1"/>
    <property type="match status" value="1"/>
</dbReference>
<comment type="subcellular location">
    <subcellularLocation>
        <location evidence="1">Membrane</location>
        <topology evidence="1">Multi-pass membrane protein</topology>
    </subcellularLocation>
</comment>
<evidence type="ECO:0000256" key="5">
    <source>
        <dbReference type="ARBA" id="ARBA00023136"/>
    </source>
</evidence>
<dbReference type="EMBL" id="JAGVRK010000001">
    <property type="protein sequence ID" value="MBS2967739.1"/>
    <property type="molecule type" value="Genomic_DNA"/>
</dbReference>
<evidence type="ECO:0000256" key="3">
    <source>
        <dbReference type="ARBA" id="ARBA00022692"/>
    </source>
</evidence>
<sequence>MSAGNLWFTLLSCALFMGIVAWVSYKKSKDDVGSTDGYFLAGRGLNGTFIAGSLLLTNLSAEQLVGLNGQAYRTNLTNMAWEVTAAIPIIIMALYLLPKYLGGNFTTLPEFLSKRFDEGVRIYTVILFMLGYVFVTSPSMLYSGAIAVLKLFDVPGIFGISYEQSIWVVVWGIGIIGAVYAIFGGAKAVAVSDTLNGVGLLIIGALVPILGFVALGGGNFLDGVKELTTSHSEKLNAIGGPQDSVPFGTIFTGMIIANLFYWASNQYVIQRTLGAQNLAEGQKGVIISGFYKLLIPLFMMIPGVIVFHQYGDSLKSVDLAYPTLIAQVLPTWLSGIFLAVLLGAVFSSFNALLNSAATMFALDVYKARFNPKVSDKKLIMVSQWFGTFLALVTLFIAPLLMYAPNGLWDLIRKFTGFFNVPIIAIVLIGVLTKYVPAIACKVIVIFHVITYYMLIWGTEQLFGFKWEINFIYIYAILFAVEIAIMLTFGWIKPRSTPFEFKSRAVVDMVPWKYALSTSILLLALVVMTYIVFSPIGLAYEQAAVSPYFWPAIFGVAALAAFFMVWSVKFWNKRYADYVSKQQLNLKESRRRGKLVPTGIKPKFVKYSSKQV</sequence>
<feature type="transmembrane region" description="Helical" evidence="7">
    <location>
        <begin position="438"/>
        <end position="458"/>
    </location>
</feature>
<comment type="caution">
    <text evidence="8">The sequence shown here is derived from an EMBL/GenBank/DDBJ whole genome shotgun (WGS) entry which is preliminary data.</text>
</comment>
<evidence type="ECO:0000256" key="4">
    <source>
        <dbReference type="ARBA" id="ARBA00022989"/>
    </source>
</evidence>
<name>A0ABS5LAS4_9BACI</name>
<dbReference type="CDD" id="cd10328">
    <property type="entry name" value="SLC5sbd_YidK"/>
    <property type="match status" value="1"/>
</dbReference>
<dbReference type="Proteomes" id="UP000682403">
    <property type="component" value="Unassembled WGS sequence"/>
</dbReference>